<evidence type="ECO:0000313" key="5">
    <source>
        <dbReference type="EMBL" id="CAB3623971.1"/>
    </source>
</evidence>
<dbReference type="GO" id="GO:0015833">
    <property type="term" value="P:peptide transport"/>
    <property type="evidence" value="ECO:0007669"/>
    <property type="project" value="TreeGrafter"/>
</dbReference>
<dbReference type="GO" id="GO:0043190">
    <property type="term" value="C:ATP-binding cassette (ABC) transporter complex"/>
    <property type="evidence" value="ECO:0007669"/>
    <property type="project" value="InterPro"/>
</dbReference>
<evidence type="ECO:0000256" key="2">
    <source>
        <dbReference type="ARBA" id="ARBA00022729"/>
    </source>
</evidence>
<dbReference type="PANTHER" id="PTHR30290">
    <property type="entry name" value="PERIPLASMIC BINDING COMPONENT OF ABC TRANSPORTER"/>
    <property type="match status" value="1"/>
</dbReference>
<reference evidence="5 6" key="1">
    <citation type="submission" date="2020-04" db="EMBL/GenBank/DDBJ databases">
        <authorList>
            <person name="De Canck E."/>
        </authorList>
    </citation>
    <scope>NUCLEOTIDE SEQUENCE [LARGE SCALE GENOMIC DNA]</scope>
    <source>
        <strain evidence="5 6">LMG 26845</strain>
    </source>
</reference>
<feature type="chain" id="PRO_5030157621" evidence="3">
    <location>
        <begin position="48"/>
        <end position="542"/>
    </location>
</feature>
<feature type="domain" description="Solute-binding protein family 5" evidence="4">
    <location>
        <begin position="91"/>
        <end position="456"/>
    </location>
</feature>
<dbReference type="InterPro" id="IPR039424">
    <property type="entry name" value="SBP_5"/>
</dbReference>
<dbReference type="Gene3D" id="3.90.76.10">
    <property type="entry name" value="Dipeptide-binding Protein, Domain 1"/>
    <property type="match status" value="1"/>
</dbReference>
<name>A0A6J5HBK4_9BURK</name>
<dbReference type="Gene3D" id="3.40.190.10">
    <property type="entry name" value="Periplasmic binding protein-like II"/>
    <property type="match status" value="1"/>
</dbReference>
<dbReference type="Pfam" id="PF00496">
    <property type="entry name" value="SBP_bac_5"/>
    <property type="match status" value="1"/>
</dbReference>
<feature type="signal peptide" evidence="3">
    <location>
        <begin position="1"/>
        <end position="47"/>
    </location>
</feature>
<dbReference type="PIRSF" id="PIRSF002741">
    <property type="entry name" value="MppA"/>
    <property type="match status" value="1"/>
</dbReference>
<dbReference type="GO" id="GO:0030288">
    <property type="term" value="C:outer membrane-bounded periplasmic space"/>
    <property type="evidence" value="ECO:0007669"/>
    <property type="project" value="UniProtKB-ARBA"/>
</dbReference>
<dbReference type="InterPro" id="IPR023765">
    <property type="entry name" value="SBP_5_CS"/>
</dbReference>
<sequence length="542" mass="59136">MGSYFGANIVMNPASHAPGGISAMHHLPVSRALALSLALAAAGAAQAATLTIAQPADIRSTNPGVNRDNTTDGVVLNMVEGLVGYRENGTVAPLLAKSVDLSEDGLTYTFKLRDGVKFHNGATLTSADVIWSWQRYMDAKTDWRCRSDFDGRNGLKVTDVTAPDAQTVIMKIDRKSAVFLDSLARTDCGMTAILSKDSVNADGSWKEPVGTGPYQFKEWKRGEYVLLTAFKDYVSPSAGDKPDGYVGAKRPLADEVKFLVVPDPSTAKAGLVSGAIDASQITITDVAELKKSKTVSVMSPHDATKHTLLFQTQDPVLKNVKLRQAIAAALDIPQVVAAASEGLGQLNNSAVYAGSAYYQETEKRTYKYDPARAQQLLKEAGYKGEPIVIYANKRAHVPSYQVAVIAQAMMQAVGINAKIEVLEWATQLDRYNTGKYQISSFTFSSRIDPALSFEQFAGDKTKQPRKVWDDPEAQKLIDESFLESDPAKRQKLFDQLHTLMLEQTPMLVLYNGADAWATNKRVEGFSVWEGKPRAWETKIVGK</sequence>
<dbReference type="PANTHER" id="PTHR30290:SF38">
    <property type="entry name" value="D,D-DIPEPTIDE-BINDING PERIPLASMIC PROTEIN DDPA-RELATED"/>
    <property type="match status" value="1"/>
</dbReference>
<dbReference type="InterPro" id="IPR030678">
    <property type="entry name" value="Peptide/Ni-bd"/>
</dbReference>
<dbReference type="GO" id="GO:1904680">
    <property type="term" value="F:peptide transmembrane transporter activity"/>
    <property type="evidence" value="ECO:0007669"/>
    <property type="project" value="TreeGrafter"/>
</dbReference>
<dbReference type="Proteomes" id="UP000507979">
    <property type="component" value="Unassembled WGS sequence"/>
</dbReference>
<evidence type="ECO:0000313" key="6">
    <source>
        <dbReference type="Proteomes" id="UP000507979"/>
    </source>
</evidence>
<dbReference type="AlphaFoldDB" id="A0A6J5HBK4"/>
<dbReference type="EMBL" id="CADIJR010000001">
    <property type="protein sequence ID" value="CAB3623971.1"/>
    <property type="molecule type" value="Genomic_DNA"/>
</dbReference>
<proteinExistence type="inferred from homology"/>
<dbReference type="SUPFAM" id="SSF53850">
    <property type="entry name" value="Periplasmic binding protein-like II"/>
    <property type="match status" value="1"/>
</dbReference>
<protein>
    <submittedName>
        <fullName evidence="5">Periplasmic dipeptide transport protein</fullName>
    </submittedName>
</protein>
<keyword evidence="6" id="KW-1185">Reference proteome</keyword>
<dbReference type="InterPro" id="IPR000914">
    <property type="entry name" value="SBP_5_dom"/>
</dbReference>
<dbReference type="PROSITE" id="PS01040">
    <property type="entry name" value="SBP_BACTERIAL_5"/>
    <property type="match status" value="1"/>
</dbReference>
<evidence type="ECO:0000256" key="3">
    <source>
        <dbReference type="SAM" id="SignalP"/>
    </source>
</evidence>
<evidence type="ECO:0000259" key="4">
    <source>
        <dbReference type="Pfam" id="PF00496"/>
    </source>
</evidence>
<accession>A0A6J5HBK4</accession>
<comment type="similarity">
    <text evidence="1">Belongs to the bacterial solute-binding protein 5 family.</text>
</comment>
<organism evidence="5 6">
    <name type="scientific">Achromobacter insuavis</name>
    <dbReference type="NCBI Taxonomy" id="1287735"/>
    <lineage>
        <taxon>Bacteria</taxon>
        <taxon>Pseudomonadati</taxon>
        <taxon>Pseudomonadota</taxon>
        <taxon>Betaproteobacteria</taxon>
        <taxon>Burkholderiales</taxon>
        <taxon>Alcaligenaceae</taxon>
        <taxon>Achromobacter</taxon>
    </lineage>
</organism>
<evidence type="ECO:0000256" key="1">
    <source>
        <dbReference type="ARBA" id="ARBA00005695"/>
    </source>
</evidence>
<dbReference type="Gene3D" id="3.10.105.10">
    <property type="entry name" value="Dipeptide-binding Protein, Domain 3"/>
    <property type="match status" value="1"/>
</dbReference>
<keyword evidence="2 3" id="KW-0732">Signal</keyword>
<gene>
    <name evidence="5" type="primary">dppA_2</name>
    <name evidence="5" type="ORF">LMG26845_00307</name>
</gene>